<keyword evidence="2" id="KW-1185">Reference proteome</keyword>
<dbReference type="OrthoDB" id="2433869at2"/>
<accession>A0A8J3AU89</accession>
<evidence type="ECO:0000313" key="1">
    <source>
        <dbReference type="EMBL" id="GGI16233.1"/>
    </source>
</evidence>
<sequence>MKRYRNLAVIAAVTTISLGVFYTKVATSESNRPVFYISTEQGETSAADNLEIQGNLFENNFNRSVDITTKGSEYKNDNSIFDVINRKTYSLEKLNTLQNEEKNFMRGKNNESNFYLDKDYVWYADVRGKNVNFEARNNDYKLYIDGLDLQSKDRFKFKVNIPNEEEYSYIGIEDVQLVGKELVVTTFQNKNYGENGRYIYRISINKKQMIDSKQITIDKDAEATIHTEYTNPSEIDFTKSKKYYVYKQVKMKTTNQEDGEVLSEELHSAMHIWNLETGKEDKLNLTKEQLEMSKQSELFQSDNMLYFISHNDQNVTVLKYSLERKKIEGEPTVISIESGVSFSGNKIIDGKLYTIANRENGEDRSIYIFDLATGKTIYEGAIKVKNTQENKEQLLKKLELYEFNVR</sequence>
<dbReference type="EMBL" id="BMHB01000002">
    <property type="protein sequence ID" value="GGI16233.1"/>
    <property type="molecule type" value="Genomic_DNA"/>
</dbReference>
<protein>
    <submittedName>
        <fullName evidence="1">Uncharacterized protein</fullName>
    </submittedName>
</protein>
<dbReference type="SUPFAM" id="SSF69304">
    <property type="entry name" value="Tricorn protease N-terminal domain"/>
    <property type="match status" value="1"/>
</dbReference>
<organism evidence="1 2">
    <name type="scientific">Gottfriedia solisilvae</name>
    <dbReference type="NCBI Taxonomy" id="1516104"/>
    <lineage>
        <taxon>Bacteria</taxon>
        <taxon>Bacillati</taxon>
        <taxon>Bacillota</taxon>
        <taxon>Bacilli</taxon>
        <taxon>Bacillales</taxon>
        <taxon>Bacillaceae</taxon>
        <taxon>Gottfriedia</taxon>
    </lineage>
</organism>
<gene>
    <name evidence="1" type="ORF">GCM10007380_31940</name>
</gene>
<name>A0A8J3AU89_9BACI</name>
<dbReference type="RefSeq" id="WP_088000830.1">
    <property type="nucleotide sequence ID" value="NZ_BMHB01000002.1"/>
</dbReference>
<reference evidence="2" key="1">
    <citation type="journal article" date="2019" name="Int. J. Syst. Evol. Microbiol.">
        <title>The Global Catalogue of Microorganisms (GCM) 10K type strain sequencing project: providing services to taxonomists for standard genome sequencing and annotation.</title>
        <authorList>
            <consortium name="The Broad Institute Genomics Platform"/>
            <consortium name="The Broad Institute Genome Sequencing Center for Infectious Disease"/>
            <person name="Wu L."/>
            <person name="Ma J."/>
        </authorList>
    </citation>
    <scope>NUCLEOTIDE SEQUENCE [LARGE SCALE GENOMIC DNA]</scope>
    <source>
        <strain evidence="2">CGMCC 1.14993</strain>
    </source>
</reference>
<comment type="caution">
    <text evidence="1">The sequence shown here is derived from an EMBL/GenBank/DDBJ whole genome shotgun (WGS) entry which is preliminary data.</text>
</comment>
<proteinExistence type="predicted"/>
<dbReference type="AlphaFoldDB" id="A0A8J3AU89"/>
<evidence type="ECO:0000313" key="2">
    <source>
        <dbReference type="Proteomes" id="UP000626244"/>
    </source>
</evidence>
<dbReference type="Proteomes" id="UP000626244">
    <property type="component" value="Unassembled WGS sequence"/>
</dbReference>